<accession>A0AAD4MHK6</accession>
<sequence>MVIIRDWLTTSKLKKTIPTIPGETNELSHVPSGVAQGTRISVIAMENTGPAHIATVVDPPQSSAVHDNMEQPMEEVVDAEVKRHYAE</sequence>
<keyword evidence="2" id="KW-1185">Reference proteome</keyword>
<evidence type="ECO:0000313" key="1">
    <source>
        <dbReference type="EMBL" id="KAI1692417.1"/>
    </source>
</evidence>
<name>A0AAD4MHK6_9BILA</name>
<reference evidence="1" key="1">
    <citation type="submission" date="2022-01" db="EMBL/GenBank/DDBJ databases">
        <title>Genome Sequence Resource for Two Populations of Ditylenchus destructor, the Migratory Endoparasitic Phytonematode.</title>
        <authorList>
            <person name="Zhang H."/>
            <person name="Lin R."/>
            <person name="Xie B."/>
        </authorList>
    </citation>
    <scope>NUCLEOTIDE SEQUENCE</scope>
    <source>
        <strain evidence="1">BazhouSP</strain>
    </source>
</reference>
<dbReference type="EMBL" id="JAKKPZ010000771">
    <property type="protein sequence ID" value="KAI1692417.1"/>
    <property type="molecule type" value="Genomic_DNA"/>
</dbReference>
<dbReference type="AlphaFoldDB" id="A0AAD4MHK6"/>
<comment type="caution">
    <text evidence="1">The sequence shown here is derived from an EMBL/GenBank/DDBJ whole genome shotgun (WGS) entry which is preliminary data.</text>
</comment>
<gene>
    <name evidence="1" type="ORF">DdX_21273</name>
</gene>
<protein>
    <submittedName>
        <fullName evidence="1">Uncharacterized protein</fullName>
    </submittedName>
</protein>
<evidence type="ECO:0000313" key="2">
    <source>
        <dbReference type="Proteomes" id="UP001201812"/>
    </source>
</evidence>
<dbReference type="Proteomes" id="UP001201812">
    <property type="component" value="Unassembled WGS sequence"/>
</dbReference>
<organism evidence="1 2">
    <name type="scientific">Ditylenchus destructor</name>
    <dbReference type="NCBI Taxonomy" id="166010"/>
    <lineage>
        <taxon>Eukaryota</taxon>
        <taxon>Metazoa</taxon>
        <taxon>Ecdysozoa</taxon>
        <taxon>Nematoda</taxon>
        <taxon>Chromadorea</taxon>
        <taxon>Rhabditida</taxon>
        <taxon>Tylenchina</taxon>
        <taxon>Tylenchomorpha</taxon>
        <taxon>Sphaerularioidea</taxon>
        <taxon>Anguinidae</taxon>
        <taxon>Anguininae</taxon>
        <taxon>Ditylenchus</taxon>
    </lineage>
</organism>
<proteinExistence type="predicted"/>